<comment type="caution">
    <text evidence="4">The sequence shown here is derived from an EMBL/GenBank/DDBJ whole genome shotgun (WGS) entry which is preliminary data.</text>
</comment>
<dbReference type="EMBL" id="JAUBYV010000013">
    <property type="protein sequence ID" value="KAK2623545.1"/>
    <property type="molecule type" value="Genomic_DNA"/>
</dbReference>
<evidence type="ECO:0008006" key="6">
    <source>
        <dbReference type="Google" id="ProtNLM"/>
    </source>
</evidence>
<evidence type="ECO:0000259" key="3">
    <source>
        <dbReference type="Pfam" id="PF17390"/>
    </source>
</evidence>
<organism evidence="4 5">
    <name type="scientific">Diplocarpon rosae</name>
    <dbReference type="NCBI Taxonomy" id="946125"/>
    <lineage>
        <taxon>Eukaryota</taxon>
        <taxon>Fungi</taxon>
        <taxon>Dikarya</taxon>
        <taxon>Ascomycota</taxon>
        <taxon>Pezizomycotina</taxon>
        <taxon>Leotiomycetes</taxon>
        <taxon>Helotiales</taxon>
        <taxon>Drepanopezizaceae</taxon>
        <taxon>Diplocarpon</taxon>
    </lineage>
</organism>
<proteinExistence type="predicted"/>
<reference evidence="4" key="1">
    <citation type="submission" date="2023-06" db="EMBL/GenBank/DDBJ databases">
        <title>Draft genome of Marssonina rosae.</title>
        <authorList>
            <person name="Cheng Q."/>
        </authorList>
    </citation>
    <scope>NUCLEOTIDE SEQUENCE</scope>
    <source>
        <strain evidence="4">R4</strain>
    </source>
</reference>
<dbReference type="InterPro" id="IPR035398">
    <property type="entry name" value="Bac_rhamnosid_C"/>
</dbReference>
<evidence type="ECO:0000259" key="2">
    <source>
        <dbReference type="Pfam" id="PF17389"/>
    </source>
</evidence>
<dbReference type="AlphaFoldDB" id="A0AAD9STQ0"/>
<dbReference type="PANTHER" id="PTHR34987:SF5">
    <property type="entry name" value="ALPHA-RHAMNOSIDASE"/>
    <property type="match status" value="1"/>
</dbReference>
<evidence type="ECO:0000313" key="4">
    <source>
        <dbReference type="EMBL" id="KAK2623545.1"/>
    </source>
</evidence>
<dbReference type="GO" id="GO:0005975">
    <property type="term" value="P:carbohydrate metabolic process"/>
    <property type="evidence" value="ECO:0007669"/>
    <property type="project" value="InterPro"/>
</dbReference>
<keyword evidence="1" id="KW-1133">Transmembrane helix</keyword>
<dbReference type="Proteomes" id="UP001285354">
    <property type="component" value="Unassembled WGS sequence"/>
</dbReference>
<dbReference type="Pfam" id="PF17389">
    <property type="entry name" value="Bac_rhamnosid6H"/>
    <property type="match status" value="1"/>
</dbReference>
<evidence type="ECO:0000256" key="1">
    <source>
        <dbReference type="SAM" id="Phobius"/>
    </source>
</evidence>
<gene>
    <name evidence="4" type="ORF">QTJ16_007099</name>
</gene>
<dbReference type="Gene3D" id="2.60.420.10">
    <property type="entry name" value="Maltose phosphorylase, domain 3"/>
    <property type="match status" value="1"/>
</dbReference>
<feature type="domain" description="Alpha-L-rhamnosidase C-terminal" evidence="3">
    <location>
        <begin position="628"/>
        <end position="697"/>
    </location>
</feature>
<name>A0AAD9STQ0_9HELO</name>
<feature type="domain" description="Alpha-L-rhamnosidase six-hairpin glycosidase" evidence="2">
    <location>
        <begin position="304"/>
        <end position="515"/>
    </location>
</feature>
<dbReference type="SUPFAM" id="SSF48208">
    <property type="entry name" value="Six-hairpin glycosidases"/>
    <property type="match status" value="1"/>
</dbReference>
<protein>
    <recommendedName>
        <fullName evidence="6">Alpha-L-rhamnosidase</fullName>
    </recommendedName>
</protein>
<evidence type="ECO:0000313" key="5">
    <source>
        <dbReference type="Proteomes" id="UP001285354"/>
    </source>
</evidence>
<dbReference type="InterPro" id="IPR012341">
    <property type="entry name" value="6hp_glycosidase-like_sf"/>
</dbReference>
<keyword evidence="5" id="KW-1185">Reference proteome</keyword>
<accession>A0AAD9STQ0</accession>
<keyword evidence="1" id="KW-0472">Membrane</keyword>
<dbReference type="InterPro" id="IPR008928">
    <property type="entry name" value="6-hairpin_glycosidase_sf"/>
</dbReference>
<dbReference type="Gene3D" id="1.50.10.10">
    <property type="match status" value="1"/>
</dbReference>
<keyword evidence="1" id="KW-0812">Transmembrane</keyword>
<feature type="transmembrane region" description="Helical" evidence="1">
    <location>
        <begin position="12"/>
        <end position="30"/>
    </location>
</feature>
<sequence length="735" mass="80099">MFLYNNNNNKINLYLSLFISSPTIAMFWIARSICISILPFIFIAGFWSPAHANYPWQYQLNTPCNDWQRYVRAPPTALLRPVRVLETHTRGNVSNPDGLLTGRGSTVLSREATRSSAAAAGDADVAPAIVVDWGQNVAGFLSLDFGGAFNLTPGFPGIRLAFSETLQFLSNVSDFSRSHNIAVKRDPYTWTDDYGCEFGNQVCADGLHGFRYLKIYLEALPDDDPYTTSYGQVSIDSMSLNFTGFLGTPDTFTGWFESSDDQLNQWWYDGVYTNDLCIDTFRANDTDPRGAASPSLLGRLVLHDGAKRDRDPYIGDLAVASRTSYLSHDLALATRNVLADIADHQRADGWLPPASINNYTLPLYDYPLWWVACSYDHFMYTGDTGYVQEYYSNMVQVLDTFYPSTTDPASGLLSKGLGVSAGYGDYAFLPRSGPVTYYNALYVLALDNAASIARSLGQRNDSDRWESRARAVSAAMSSLFDSKVGAFYDGTCGTDFCQTHAQDGNSLAILSGVANTTIARSILGYLTAATARPHGNAFYDNDALGPFSQRVYAFTSYFEIAARFQVGLARSALEEIRRLYGWMATHDPQVTMWEGIGPDGRPYEDGFTSMAHGWSTGVVPALTNSVLGVTPSGPGFATWSVKPIPGDVAWAKGVVPTPHGPIQVSWMRREPEGSFFLQVAGPAGTRGVVSVPGGAQAVRFDGQVVDLRGVAGADDGYVNMAVEGGKSVIGSILTE</sequence>
<dbReference type="PANTHER" id="PTHR34987">
    <property type="entry name" value="C, PUTATIVE (AFU_ORTHOLOGUE AFUA_3G02880)-RELATED"/>
    <property type="match status" value="1"/>
</dbReference>
<dbReference type="Pfam" id="PF17390">
    <property type="entry name" value="Bac_rhamnosid_C"/>
    <property type="match status" value="1"/>
</dbReference>
<dbReference type="InterPro" id="IPR035396">
    <property type="entry name" value="Bac_rhamnosid6H"/>
</dbReference>
<dbReference type="GO" id="GO:0003824">
    <property type="term" value="F:catalytic activity"/>
    <property type="evidence" value="ECO:0007669"/>
    <property type="project" value="UniProtKB-ARBA"/>
</dbReference>